<evidence type="ECO:0000313" key="3">
    <source>
        <dbReference type="Proteomes" id="UP000823749"/>
    </source>
</evidence>
<dbReference type="GO" id="GO:0033014">
    <property type="term" value="P:tetrapyrrole biosynthetic process"/>
    <property type="evidence" value="ECO:0007669"/>
    <property type="project" value="InterPro"/>
</dbReference>
<proteinExistence type="predicted"/>
<dbReference type="Proteomes" id="UP000823749">
    <property type="component" value="Chromosome 1"/>
</dbReference>
<comment type="caution">
    <text evidence="2">The sequence shown here is derived from an EMBL/GenBank/DDBJ whole genome shotgun (WGS) entry which is preliminary data.</text>
</comment>
<dbReference type="InterPro" id="IPR015896">
    <property type="entry name" value="4pyrrol_synth_GluRdtase_dimer"/>
</dbReference>
<evidence type="ECO:0000313" key="2">
    <source>
        <dbReference type="EMBL" id="KAG5567604.1"/>
    </source>
</evidence>
<gene>
    <name evidence="2" type="ORF">RHGRI_002969</name>
</gene>
<feature type="domain" description="Tetrapyrrole biosynthesis glutamyl-tRNA reductase dimerisation" evidence="1">
    <location>
        <begin position="73"/>
        <end position="157"/>
    </location>
</feature>
<evidence type="ECO:0000259" key="1">
    <source>
        <dbReference type="Pfam" id="PF00745"/>
    </source>
</evidence>
<dbReference type="EMBL" id="JACTNZ010000001">
    <property type="protein sequence ID" value="KAG5567604.1"/>
    <property type="molecule type" value="Genomic_DNA"/>
</dbReference>
<keyword evidence="3" id="KW-1185">Reference proteome</keyword>
<dbReference type="Pfam" id="PF00745">
    <property type="entry name" value="GlutR_dimer"/>
    <property type="match status" value="1"/>
</dbReference>
<name>A0AAV6LSA2_9ERIC</name>
<dbReference type="SUPFAM" id="SSF69075">
    <property type="entry name" value="Glutamyl tRNA-reductase dimerization domain"/>
    <property type="match status" value="1"/>
</dbReference>
<dbReference type="AlphaFoldDB" id="A0AAV6LSA2"/>
<accession>A0AAV6LSA2</accession>
<dbReference type="GO" id="GO:0008883">
    <property type="term" value="F:glutamyl-tRNA reductase activity"/>
    <property type="evidence" value="ECO:0007669"/>
    <property type="project" value="InterPro"/>
</dbReference>
<dbReference type="GO" id="GO:0050661">
    <property type="term" value="F:NADP binding"/>
    <property type="evidence" value="ECO:0007669"/>
    <property type="project" value="InterPro"/>
</dbReference>
<reference evidence="2" key="1">
    <citation type="submission" date="2020-08" db="EMBL/GenBank/DDBJ databases">
        <title>Plant Genome Project.</title>
        <authorList>
            <person name="Zhang R.-G."/>
        </authorList>
    </citation>
    <scope>NUCLEOTIDE SEQUENCE</scope>
    <source>
        <strain evidence="2">WSP0</strain>
        <tissue evidence="2">Leaf</tissue>
    </source>
</reference>
<protein>
    <recommendedName>
        <fullName evidence="1">Tetrapyrrole biosynthesis glutamyl-tRNA reductase dimerisation domain-containing protein</fullName>
    </recommendedName>
</protein>
<dbReference type="InterPro" id="IPR036453">
    <property type="entry name" value="GluRdtase_dimer_dom_sf"/>
</dbReference>
<sequence length="175" mass="19614">MVVLASPLCDPVWQSGVANTRTRRLAPVASAATIATKPKPNTAQQLSIGPTIGSLVDQVLFKDQHVVIGDERAFRRSESGKEVGILMERLERVAEGMREMELEKLMGRVRGQISDEERVLVERMSREIVSEFMEKPIQSENGEWARMSIVALKTIFELDYYGSNCFESMRLAVLA</sequence>
<organism evidence="2 3">
    <name type="scientific">Rhododendron griersonianum</name>
    <dbReference type="NCBI Taxonomy" id="479676"/>
    <lineage>
        <taxon>Eukaryota</taxon>
        <taxon>Viridiplantae</taxon>
        <taxon>Streptophyta</taxon>
        <taxon>Embryophyta</taxon>
        <taxon>Tracheophyta</taxon>
        <taxon>Spermatophyta</taxon>
        <taxon>Magnoliopsida</taxon>
        <taxon>eudicotyledons</taxon>
        <taxon>Gunneridae</taxon>
        <taxon>Pentapetalae</taxon>
        <taxon>asterids</taxon>
        <taxon>Ericales</taxon>
        <taxon>Ericaceae</taxon>
        <taxon>Ericoideae</taxon>
        <taxon>Rhodoreae</taxon>
        <taxon>Rhododendron</taxon>
    </lineage>
</organism>